<gene>
    <name evidence="1" type="ORF">IPOD504_LOCUS2722</name>
</gene>
<dbReference type="EMBL" id="OW152824">
    <property type="protein sequence ID" value="CAH2040670.1"/>
    <property type="molecule type" value="Genomic_DNA"/>
</dbReference>
<name>A0ABN8HWN8_9NEOP</name>
<feature type="non-terminal residue" evidence="1">
    <location>
        <position position="83"/>
    </location>
</feature>
<evidence type="ECO:0000313" key="1">
    <source>
        <dbReference type="EMBL" id="CAH2040670.1"/>
    </source>
</evidence>
<sequence length="83" mass="9063">MRSGPLLSLESGPSSVVARSSRALDLSAIPLSAHFTRSDAHRTRANNKQPARIFVSISFCCQLTETMAKSASRYIGKELNQKL</sequence>
<reference evidence="1" key="1">
    <citation type="submission" date="2022-03" db="EMBL/GenBank/DDBJ databases">
        <authorList>
            <person name="Martin H S."/>
        </authorList>
    </citation>
    <scope>NUCLEOTIDE SEQUENCE</scope>
</reference>
<proteinExistence type="predicted"/>
<accession>A0ABN8HWN8</accession>
<organism evidence="1 2">
    <name type="scientific">Iphiclides podalirius</name>
    <name type="common">scarce swallowtail</name>
    <dbReference type="NCBI Taxonomy" id="110791"/>
    <lineage>
        <taxon>Eukaryota</taxon>
        <taxon>Metazoa</taxon>
        <taxon>Ecdysozoa</taxon>
        <taxon>Arthropoda</taxon>
        <taxon>Hexapoda</taxon>
        <taxon>Insecta</taxon>
        <taxon>Pterygota</taxon>
        <taxon>Neoptera</taxon>
        <taxon>Endopterygota</taxon>
        <taxon>Lepidoptera</taxon>
        <taxon>Glossata</taxon>
        <taxon>Ditrysia</taxon>
        <taxon>Papilionoidea</taxon>
        <taxon>Papilionidae</taxon>
        <taxon>Papilioninae</taxon>
        <taxon>Iphiclides</taxon>
    </lineage>
</organism>
<keyword evidence="2" id="KW-1185">Reference proteome</keyword>
<protein>
    <submittedName>
        <fullName evidence="1">Uncharacterized protein</fullName>
    </submittedName>
</protein>
<evidence type="ECO:0000313" key="2">
    <source>
        <dbReference type="Proteomes" id="UP000837857"/>
    </source>
</evidence>
<dbReference type="Proteomes" id="UP000837857">
    <property type="component" value="Chromosome 12"/>
</dbReference>